<evidence type="ECO:0000256" key="4">
    <source>
        <dbReference type="ARBA" id="ARBA00022468"/>
    </source>
</evidence>
<dbReference type="InterPro" id="IPR037844">
    <property type="entry name" value="PH_ASAP"/>
</dbReference>
<dbReference type="PANTHER" id="PTHR45854">
    <property type="entry name" value="ASAP FAMILY MEMBER"/>
    <property type="match status" value="1"/>
</dbReference>
<dbReference type="PRINTS" id="PR00405">
    <property type="entry name" value="REVINTRACTNG"/>
</dbReference>
<keyword evidence="7" id="KW-0677">Repeat</keyword>
<evidence type="ECO:0000256" key="16">
    <source>
        <dbReference type="PROSITE-ProRule" id="PRU00023"/>
    </source>
</evidence>
<dbReference type="FunFam" id="1.10.220.150:FF:000002">
    <property type="entry name" value="arf-GAP with SH3 domain, ANK repeat and PH domain-containing protein 1"/>
    <property type="match status" value="1"/>
</dbReference>
<dbReference type="InterPro" id="IPR038508">
    <property type="entry name" value="ArfGAP_dom_sf"/>
</dbReference>
<evidence type="ECO:0000313" key="23">
    <source>
        <dbReference type="Ensembl" id="ENSOMYP00000094303.2"/>
    </source>
</evidence>
<dbReference type="Pfam" id="PF16746">
    <property type="entry name" value="BAR_3"/>
    <property type="match status" value="1"/>
</dbReference>
<feature type="domain" description="Arf-GAP" evidence="22">
    <location>
        <begin position="378"/>
        <end position="500"/>
    </location>
</feature>
<feature type="repeat" description="ANK" evidence="16">
    <location>
        <begin position="577"/>
        <end position="609"/>
    </location>
</feature>
<evidence type="ECO:0000256" key="17">
    <source>
        <dbReference type="PROSITE-ProRule" id="PRU00192"/>
    </source>
</evidence>
<evidence type="ECO:0000256" key="13">
    <source>
        <dbReference type="ARBA" id="ARBA00054302"/>
    </source>
</evidence>
<dbReference type="AlphaFoldDB" id="A0A8C7UK16"/>
<evidence type="ECO:0000256" key="14">
    <source>
        <dbReference type="ARBA" id="ARBA00072373"/>
    </source>
</evidence>
<dbReference type="Pfam" id="PF12796">
    <property type="entry name" value="Ank_2"/>
    <property type="match status" value="1"/>
</dbReference>
<keyword evidence="4" id="KW-0343">GTPase activation</keyword>
<feature type="domain" description="PH" evidence="21">
    <location>
        <begin position="261"/>
        <end position="353"/>
    </location>
</feature>
<keyword evidence="8 18" id="KW-0863">Zinc-finger</keyword>
<dbReference type="SMART" id="SM00326">
    <property type="entry name" value="SH3"/>
    <property type="match status" value="1"/>
</dbReference>
<dbReference type="SUPFAM" id="SSF103657">
    <property type="entry name" value="BAR/IMD domain-like"/>
    <property type="match status" value="1"/>
</dbReference>
<dbReference type="PANTHER" id="PTHR45854:SF4">
    <property type="entry name" value="ARF-GAP WITH SH3 DOMAIN, ANK REPEAT AND PH DOMAIN-CONTAINING PROTEIN 2"/>
    <property type="match status" value="1"/>
</dbReference>
<feature type="region of interest" description="Disordered" evidence="19">
    <location>
        <begin position="782"/>
        <end position="810"/>
    </location>
</feature>
<dbReference type="SMART" id="SM00105">
    <property type="entry name" value="ArfGap"/>
    <property type="match status" value="1"/>
</dbReference>
<comment type="subcellular location">
    <subcellularLocation>
        <location evidence="2">Cytoplasm</location>
    </subcellularLocation>
    <subcellularLocation>
        <location evidence="1">Membrane</location>
    </subcellularLocation>
</comment>
<evidence type="ECO:0000256" key="12">
    <source>
        <dbReference type="ARBA" id="ARBA00023136"/>
    </source>
</evidence>
<organism evidence="23 24">
    <name type="scientific">Oncorhynchus mykiss</name>
    <name type="common">Rainbow trout</name>
    <name type="synonym">Salmo gairdneri</name>
    <dbReference type="NCBI Taxonomy" id="8022"/>
    <lineage>
        <taxon>Eukaryota</taxon>
        <taxon>Metazoa</taxon>
        <taxon>Chordata</taxon>
        <taxon>Craniata</taxon>
        <taxon>Vertebrata</taxon>
        <taxon>Euteleostomi</taxon>
        <taxon>Actinopterygii</taxon>
        <taxon>Neopterygii</taxon>
        <taxon>Teleostei</taxon>
        <taxon>Protacanthopterygii</taxon>
        <taxon>Salmoniformes</taxon>
        <taxon>Salmonidae</taxon>
        <taxon>Salmoninae</taxon>
        <taxon>Oncorhynchus</taxon>
    </lineage>
</organism>
<dbReference type="Gene3D" id="1.25.40.20">
    <property type="entry name" value="Ankyrin repeat-containing domain"/>
    <property type="match status" value="1"/>
</dbReference>
<evidence type="ECO:0000256" key="11">
    <source>
        <dbReference type="ARBA" id="ARBA00023054"/>
    </source>
</evidence>
<dbReference type="Gene3D" id="1.20.1270.60">
    <property type="entry name" value="Arfaptin homology (AH) domain/BAR domain"/>
    <property type="match status" value="1"/>
</dbReference>
<dbReference type="SUPFAM" id="SSF50044">
    <property type="entry name" value="SH3-domain"/>
    <property type="match status" value="1"/>
</dbReference>
<feature type="compositionally biased region" description="Basic residues" evidence="19">
    <location>
        <begin position="860"/>
        <end position="870"/>
    </location>
</feature>
<evidence type="ECO:0000256" key="9">
    <source>
        <dbReference type="ARBA" id="ARBA00022833"/>
    </source>
</evidence>
<dbReference type="Proteomes" id="UP000694395">
    <property type="component" value="Chromosome 8"/>
</dbReference>
<dbReference type="PROSITE" id="PS50115">
    <property type="entry name" value="ARFGAP"/>
    <property type="match status" value="1"/>
</dbReference>
<feature type="region of interest" description="Disordered" evidence="19">
    <location>
        <begin position="653"/>
        <end position="677"/>
    </location>
</feature>
<reference evidence="23" key="2">
    <citation type="submission" date="2025-08" db="UniProtKB">
        <authorList>
            <consortium name="Ensembl"/>
        </authorList>
    </citation>
    <scope>IDENTIFICATION</scope>
</reference>
<dbReference type="Ensembl" id="ENSOMYT00000102528.2">
    <property type="protein sequence ID" value="ENSOMYP00000094303.2"/>
    <property type="gene ID" value="ENSOMYG00000040908.2"/>
</dbReference>
<feature type="repeat" description="ANK" evidence="16">
    <location>
        <begin position="541"/>
        <end position="576"/>
    </location>
</feature>
<keyword evidence="9" id="KW-0862">Zinc</keyword>
<sequence>MLLRGPSCFCVVPHASAWSCMLLPHVDNEEQYIQSMEKFGDNCVSREDPEVGSAFLKFAIFTKELTALFKNLLQNMNNIITFPLDSLLKGDLKGVKGDLKKPFDKAWKDYETKVTKIEKEKKEHAKQHGMIRTEFSGGEIAEEMEKERRLFQLQMCEYLLKVNEIKTKKGVDFLQNLIKYFHAQCNFFQDGLNTVNSLKPSIEKLATDFTIIKQTQDGERKQLSELRDVLKSSLQSEQKEDTQAKQTGYSLHQLQGNKAHGTERCGMLYKKSEGLRKVWQKRKCSVKNGFLTISHGTANTPPAKLNLLTCQVKRNPDEKKSFDLFSHDRTYHFQAEDEAECQIWISVLQNSKEEALNDAFKGDQDEGGENNIVQELTKAIVSEVKRMSGNDVCCDCGAPNPTWLSTNLGVLICIECSGIHREMGVHYSRIQSLTLDVLGTSELLLAKNVGNAGFNEIMEADLSAQSVTKPNPSSDMQTRKDYITAKYTEKRFAQRKCADVASRLHVLCEAVKTRDILSLIQVYAEGVDLMETIPLANEHEPGETALHLAVRMVDRNSLHIVDFLAQNSGNLEKQTAKGSTALHYCCLTDNSECLKLLLRGRASVSIANEAGETPMDIAKRLKHTQCEELLTQAETGKFNVHVHVEYEWRLSNDDDLDESEDEMEDKPIPHRRSEQERPVSCFVPNSGLMGPMPGGPNMASLARDAASLARDKQRAHLPSMMMNNETYGTILELSPPPSGVPALPVVPTPHLPPRTATKGQAGRERWIDRLISLSSLHVVLPPTAPPPPVNKRTNVMEPRGHKTGPLPPLPPVLPGPQVPTVIPGIPVQPTAPPFKPTQPPPVPAHPPPVPAHPSPVPAHHPSRRKQKPKRVKAIYNCSADNSDELTFTEGEVIIVDGEEDPEWWFGHMEGEPTRRGVFPVKFVHFITD</sequence>
<keyword evidence="12" id="KW-0472">Membrane</keyword>
<dbReference type="InterPro" id="IPR027267">
    <property type="entry name" value="AH/BAR_dom_sf"/>
</dbReference>
<dbReference type="SMART" id="SM00233">
    <property type="entry name" value="PH"/>
    <property type="match status" value="1"/>
</dbReference>
<evidence type="ECO:0000256" key="18">
    <source>
        <dbReference type="PROSITE-ProRule" id="PRU00288"/>
    </source>
</evidence>
<accession>A0A8C7UK16</accession>
<dbReference type="FunFam" id="1.20.1270.60:FF:000036">
    <property type="entry name" value="Arf-GAP with SH3 domain, ANK repeat and PH domain-containing protein 3"/>
    <property type="match status" value="1"/>
</dbReference>
<keyword evidence="24" id="KW-1185">Reference proteome</keyword>
<evidence type="ECO:0000256" key="15">
    <source>
        <dbReference type="ARBA" id="ARBA00075651"/>
    </source>
</evidence>
<dbReference type="InterPro" id="IPR002110">
    <property type="entry name" value="Ankyrin_rpt"/>
</dbReference>
<evidence type="ECO:0000259" key="22">
    <source>
        <dbReference type="PROSITE" id="PS50115"/>
    </source>
</evidence>
<keyword evidence="5" id="KW-0963">Cytoplasm</keyword>
<dbReference type="InterPro" id="IPR036770">
    <property type="entry name" value="Ankyrin_rpt-contain_sf"/>
</dbReference>
<dbReference type="Pfam" id="PF00169">
    <property type="entry name" value="PH"/>
    <property type="match status" value="1"/>
</dbReference>
<dbReference type="PROSITE" id="PS50297">
    <property type="entry name" value="ANK_REP_REGION"/>
    <property type="match status" value="1"/>
</dbReference>
<evidence type="ECO:0000256" key="10">
    <source>
        <dbReference type="ARBA" id="ARBA00023043"/>
    </source>
</evidence>
<dbReference type="Gene3D" id="1.10.220.150">
    <property type="entry name" value="Arf GTPase activating protein"/>
    <property type="match status" value="1"/>
</dbReference>
<dbReference type="GO" id="GO:0005737">
    <property type="term" value="C:cytoplasm"/>
    <property type="evidence" value="ECO:0007669"/>
    <property type="project" value="UniProtKB-SubCell"/>
</dbReference>
<keyword evidence="11" id="KW-0175">Coiled coil</keyword>
<dbReference type="Gene3D" id="2.30.29.30">
    <property type="entry name" value="Pleckstrin-homology domain (PH domain)/Phosphotyrosine-binding domain (PTB)"/>
    <property type="match status" value="1"/>
</dbReference>
<dbReference type="InterPro" id="IPR004148">
    <property type="entry name" value="BAR_dom"/>
</dbReference>
<evidence type="ECO:0000256" key="1">
    <source>
        <dbReference type="ARBA" id="ARBA00004370"/>
    </source>
</evidence>
<evidence type="ECO:0000256" key="7">
    <source>
        <dbReference type="ARBA" id="ARBA00022737"/>
    </source>
</evidence>
<evidence type="ECO:0000259" key="20">
    <source>
        <dbReference type="PROSITE" id="PS50002"/>
    </source>
</evidence>
<dbReference type="InterPro" id="IPR043593">
    <property type="entry name" value="ASAP"/>
</dbReference>
<dbReference type="InterPro" id="IPR011993">
    <property type="entry name" value="PH-like_dom_sf"/>
</dbReference>
<dbReference type="FunFam" id="1.25.40.20:FF:000006">
    <property type="entry name" value="Arf-GAP with SH3 domain, ANK repeat and PH domain-containing protein 2"/>
    <property type="match status" value="1"/>
</dbReference>
<dbReference type="FunFam" id="2.30.30.40:FF:000012">
    <property type="entry name" value="Arf-GAP with SH3 domain, ANK repeat and PH domain-containing protein 2"/>
    <property type="match status" value="1"/>
</dbReference>
<dbReference type="Gene3D" id="1.25.40.950">
    <property type="match status" value="1"/>
</dbReference>
<dbReference type="InterPro" id="IPR001164">
    <property type="entry name" value="ArfGAP_dom"/>
</dbReference>
<dbReference type="Pfam" id="PF14604">
    <property type="entry name" value="SH3_9"/>
    <property type="match status" value="1"/>
</dbReference>
<evidence type="ECO:0000256" key="19">
    <source>
        <dbReference type="SAM" id="MobiDB-lite"/>
    </source>
</evidence>
<dbReference type="SUPFAM" id="SSF48403">
    <property type="entry name" value="Ankyrin repeat"/>
    <property type="match status" value="1"/>
</dbReference>
<dbReference type="InterPro" id="IPR036028">
    <property type="entry name" value="SH3-like_dom_sf"/>
</dbReference>
<dbReference type="GO" id="GO:0016020">
    <property type="term" value="C:membrane"/>
    <property type="evidence" value="ECO:0007669"/>
    <property type="project" value="UniProtKB-SubCell"/>
</dbReference>
<dbReference type="PROSITE" id="PS50003">
    <property type="entry name" value="PH_DOMAIN"/>
    <property type="match status" value="1"/>
</dbReference>
<feature type="compositionally biased region" description="Acidic residues" evidence="19">
    <location>
        <begin position="653"/>
        <end position="664"/>
    </location>
</feature>
<dbReference type="FunFam" id="1.25.40.950:FF:000001">
    <property type="entry name" value="Arf-GAP with SH3 domain, ANK repeat and PH domain-containing protein 1"/>
    <property type="match status" value="1"/>
</dbReference>
<dbReference type="SUPFAM" id="SSF57863">
    <property type="entry name" value="ArfGap/RecO-like zinc finger"/>
    <property type="match status" value="1"/>
</dbReference>
<reference evidence="23" key="1">
    <citation type="submission" date="2020-07" db="EMBL/GenBank/DDBJ databases">
        <title>A long reads based de novo assembly of the rainbow trout Arlee double haploid line genome.</title>
        <authorList>
            <person name="Gao G."/>
            <person name="Palti Y."/>
        </authorList>
    </citation>
    <scope>NUCLEOTIDE SEQUENCE [LARGE SCALE GENOMIC DNA]</scope>
</reference>
<keyword evidence="10 16" id="KW-0040">ANK repeat</keyword>
<evidence type="ECO:0000256" key="8">
    <source>
        <dbReference type="ARBA" id="ARBA00022771"/>
    </source>
</evidence>
<dbReference type="Pfam" id="PF01412">
    <property type="entry name" value="ArfGap"/>
    <property type="match status" value="1"/>
</dbReference>
<dbReference type="GeneTree" id="ENSGT00940000155623"/>
<dbReference type="Gene3D" id="2.30.30.40">
    <property type="entry name" value="SH3 Domains"/>
    <property type="match status" value="1"/>
</dbReference>
<dbReference type="InterPro" id="IPR001452">
    <property type="entry name" value="SH3_domain"/>
</dbReference>
<feature type="domain" description="SH3" evidence="20">
    <location>
        <begin position="866"/>
        <end position="928"/>
    </location>
</feature>
<dbReference type="PROSITE" id="PS50088">
    <property type="entry name" value="ANK_REPEAT"/>
    <property type="match status" value="2"/>
</dbReference>
<evidence type="ECO:0000313" key="24">
    <source>
        <dbReference type="Proteomes" id="UP000694395"/>
    </source>
</evidence>
<feature type="compositionally biased region" description="Pro residues" evidence="19">
    <location>
        <begin position="829"/>
        <end position="858"/>
    </location>
</feature>
<comment type="function">
    <text evidence="13">Promotes cell proliferation.</text>
</comment>
<dbReference type="CDD" id="cd13251">
    <property type="entry name" value="PH_ASAP"/>
    <property type="match status" value="1"/>
</dbReference>
<dbReference type="FunFam" id="2.30.29.30:FF:000012">
    <property type="entry name" value="Arf-GAP with SH3 domain, ANK repeat and PH domain-containing protein 2"/>
    <property type="match status" value="1"/>
</dbReference>
<feature type="region of interest" description="Disordered" evidence="19">
    <location>
        <begin position="826"/>
        <end position="870"/>
    </location>
</feature>
<dbReference type="PROSITE" id="PS50002">
    <property type="entry name" value="SH3"/>
    <property type="match status" value="1"/>
</dbReference>
<evidence type="ECO:0000259" key="21">
    <source>
        <dbReference type="PROSITE" id="PS50003"/>
    </source>
</evidence>
<evidence type="ECO:0000256" key="5">
    <source>
        <dbReference type="ARBA" id="ARBA00022490"/>
    </source>
</evidence>
<feature type="compositionally biased region" description="Basic and acidic residues" evidence="19">
    <location>
        <begin position="665"/>
        <end position="677"/>
    </location>
</feature>
<dbReference type="SMART" id="SM00248">
    <property type="entry name" value="ANK"/>
    <property type="match status" value="2"/>
</dbReference>
<evidence type="ECO:0000256" key="6">
    <source>
        <dbReference type="ARBA" id="ARBA00022723"/>
    </source>
</evidence>
<reference evidence="23" key="3">
    <citation type="submission" date="2025-09" db="UniProtKB">
        <authorList>
            <consortium name="Ensembl"/>
        </authorList>
    </citation>
    <scope>IDENTIFICATION</scope>
</reference>
<evidence type="ECO:0000256" key="2">
    <source>
        <dbReference type="ARBA" id="ARBA00004496"/>
    </source>
</evidence>
<dbReference type="InterPro" id="IPR037278">
    <property type="entry name" value="ARFGAP/RecO"/>
</dbReference>
<keyword evidence="6" id="KW-0479">Metal-binding</keyword>
<dbReference type="GO" id="GO:0008270">
    <property type="term" value="F:zinc ion binding"/>
    <property type="evidence" value="ECO:0007669"/>
    <property type="project" value="UniProtKB-KW"/>
</dbReference>
<evidence type="ECO:0000256" key="3">
    <source>
        <dbReference type="ARBA" id="ARBA00022443"/>
    </source>
</evidence>
<keyword evidence="3 17" id="KW-0728">SH3 domain</keyword>
<dbReference type="SUPFAM" id="SSF50729">
    <property type="entry name" value="PH domain-like"/>
    <property type="match status" value="1"/>
</dbReference>
<dbReference type="InterPro" id="IPR001849">
    <property type="entry name" value="PH_domain"/>
</dbReference>
<proteinExistence type="predicted"/>
<dbReference type="GO" id="GO:0005096">
    <property type="term" value="F:GTPase activator activity"/>
    <property type="evidence" value="ECO:0007669"/>
    <property type="project" value="UniProtKB-KW"/>
</dbReference>
<protein>
    <recommendedName>
        <fullName evidence="14">Arf-GAP with SH3 domain, ANK repeat and PH domain-containing protein 3</fullName>
    </recommendedName>
    <alternativeName>
        <fullName evidence="15">Development and differentiation-enhancing factor-like 1</fullName>
    </alternativeName>
</protein>
<name>A0A8C7UK16_ONCMY</name>